<dbReference type="RefSeq" id="XP_045267599.1">
    <property type="nucleotide sequence ID" value="XM_045406307.1"/>
</dbReference>
<feature type="transmembrane region" description="Helical" evidence="1">
    <location>
        <begin position="293"/>
        <end position="318"/>
    </location>
</feature>
<keyword evidence="1" id="KW-1133">Transmembrane helix</keyword>
<dbReference type="Pfam" id="PF20246">
    <property type="entry name" value="DUF6601"/>
    <property type="match status" value="1"/>
</dbReference>
<reference evidence="2" key="2">
    <citation type="submission" date="2020-03" db="EMBL/GenBank/DDBJ databases">
        <authorList>
            <person name="Fu F.-F."/>
            <person name="Chen J."/>
        </authorList>
    </citation>
    <scope>NUCLEOTIDE SEQUENCE</scope>
    <source>
        <strain evidence="2">Lc1</strain>
    </source>
</reference>
<keyword evidence="1" id="KW-0472">Membrane</keyword>
<evidence type="ECO:0000313" key="3">
    <source>
        <dbReference type="Proteomes" id="UP000613401"/>
    </source>
</evidence>
<proteinExistence type="predicted"/>
<dbReference type="InterPro" id="IPR046536">
    <property type="entry name" value="DUF6601"/>
</dbReference>
<accession>A0A8H4CQZ9</accession>
<dbReference type="AlphaFoldDB" id="A0A8H4CQZ9"/>
<evidence type="ECO:0000313" key="2">
    <source>
        <dbReference type="EMBL" id="KAF3808440.1"/>
    </source>
</evidence>
<protein>
    <submittedName>
        <fullName evidence="2">Uncharacterized protein</fullName>
    </submittedName>
</protein>
<name>A0A8H4CQZ9_COLGL</name>
<comment type="caution">
    <text evidence="2">The sequence shown here is derived from an EMBL/GenBank/DDBJ whole genome shotgun (WGS) entry which is preliminary data.</text>
</comment>
<feature type="transmembrane region" description="Helical" evidence="1">
    <location>
        <begin position="252"/>
        <end position="273"/>
    </location>
</feature>
<evidence type="ECO:0000256" key="1">
    <source>
        <dbReference type="SAM" id="Phobius"/>
    </source>
</evidence>
<organism evidence="2 3">
    <name type="scientific">Colletotrichum gloeosporioides</name>
    <name type="common">Anthracnose fungus</name>
    <name type="synonym">Glomerella cingulata</name>
    <dbReference type="NCBI Taxonomy" id="474922"/>
    <lineage>
        <taxon>Eukaryota</taxon>
        <taxon>Fungi</taxon>
        <taxon>Dikarya</taxon>
        <taxon>Ascomycota</taxon>
        <taxon>Pezizomycotina</taxon>
        <taxon>Sordariomycetes</taxon>
        <taxon>Hypocreomycetidae</taxon>
        <taxon>Glomerellales</taxon>
        <taxon>Glomerellaceae</taxon>
        <taxon>Colletotrichum</taxon>
        <taxon>Colletotrichum gloeosporioides species complex</taxon>
    </lineage>
</organism>
<keyword evidence="3" id="KW-1185">Reference proteome</keyword>
<dbReference type="PANTHER" id="PTHR34414:SF1">
    <property type="entry name" value="SUBTILISIN-LIKE SERINE PROTEASE"/>
    <property type="match status" value="1"/>
</dbReference>
<dbReference type="PANTHER" id="PTHR34414">
    <property type="entry name" value="HET DOMAIN-CONTAINING PROTEIN-RELATED"/>
    <property type="match status" value="1"/>
</dbReference>
<dbReference type="Proteomes" id="UP000613401">
    <property type="component" value="Unassembled WGS sequence"/>
</dbReference>
<dbReference type="EMBL" id="WVTB01000019">
    <property type="protein sequence ID" value="KAF3808440.1"/>
    <property type="molecule type" value="Genomic_DNA"/>
</dbReference>
<dbReference type="GeneID" id="69013447"/>
<gene>
    <name evidence="2" type="ORF">GCG54_00006298</name>
</gene>
<sequence length="365" mass="40970">MISGQPPFKTQVLEFDIAHIPATYRTKSDDILPAQVDSSLLQQELLVRRLNKIHRWMFWCGRPMPPRPLHHQTVISRIITVTERVDHHLVWSKNRIFVKPLPLFLLDPAFWSTHLLPSASSASAPSLVGKLSVGSWGATDQTGSTPPSDEIRACALGFLFSYTALVMHETDFRLAQDLGLLPQTISWPAWRHLCAEFLSEFRYCAINPRYWYGELRLQRLNLIWRIKTRSLWRGYSQVDSPSVYASFLSDHFASLATALAFLAIVLTAMQVGLATEDLTASGAFQKASYVFTVFSILAPVAGVVALAGFVSVLAVSDFRTTERYAKRRFDDIGVKIWARFMAPSPDPMRCEDPSEAGATPPTLNM</sequence>
<reference evidence="2" key="1">
    <citation type="journal article" date="2020" name="Phytopathology">
        <title>Genome sequence and comparative analysis of Colletotrichum gloeosporioides isolated from Liriodendron leaves.</title>
        <authorList>
            <person name="Fu F.F."/>
            <person name="Hao Z."/>
            <person name="Wang P."/>
            <person name="Lu Y."/>
            <person name="Xue L.J."/>
            <person name="Wei G."/>
            <person name="Tian Y."/>
            <person name="Baishi H."/>
            <person name="Xu H."/>
            <person name="Shi J."/>
            <person name="Cheng T."/>
            <person name="Wang G."/>
            <person name="Yi Y."/>
            <person name="Chen J."/>
        </authorList>
    </citation>
    <scope>NUCLEOTIDE SEQUENCE</scope>
    <source>
        <strain evidence="2">Lc1</strain>
    </source>
</reference>
<keyword evidence="1" id="KW-0812">Transmembrane</keyword>